<sequence>MPADIVKEGGYRRPSLLRRHDNLICTWTILDWPSILCDAWIPTGGEIFDDGIKNLRSVLHHILENSAMESTQLARQRSVNHYRRLHSFDCRTTAHGFLS</sequence>
<evidence type="ECO:0000313" key="1">
    <source>
        <dbReference type="EMBL" id="EMF12568.1"/>
    </source>
</evidence>
<dbReference type="GeneID" id="27898448"/>
<organism evidence="1 2">
    <name type="scientific">Sphaerulina musiva (strain SO2202)</name>
    <name type="common">Poplar stem canker fungus</name>
    <name type="synonym">Septoria musiva</name>
    <dbReference type="NCBI Taxonomy" id="692275"/>
    <lineage>
        <taxon>Eukaryota</taxon>
        <taxon>Fungi</taxon>
        <taxon>Dikarya</taxon>
        <taxon>Ascomycota</taxon>
        <taxon>Pezizomycotina</taxon>
        <taxon>Dothideomycetes</taxon>
        <taxon>Dothideomycetidae</taxon>
        <taxon>Mycosphaerellales</taxon>
        <taxon>Mycosphaerellaceae</taxon>
        <taxon>Sphaerulina</taxon>
    </lineage>
</organism>
<gene>
    <name evidence="1" type="ORF">SEPMUDRAFT_117146</name>
</gene>
<protein>
    <submittedName>
        <fullName evidence="1">Uncharacterized protein</fullName>
    </submittedName>
</protein>
<dbReference type="HOGENOM" id="CLU_2321836_0_0_1"/>
<dbReference type="AlphaFoldDB" id="M3CFH4"/>
<dbReference type="Proteomes" id="UP000016931">
    <property type="component" value="Unassembled WGS sequence"/>
</dbReference>
<dbReference type="EMBL" id="KB456264">
    <property type="protein sequence ID" value="EMF12568.1"/>
    <property type="molecule type" value="Genomic_DNA"/>
</dbReference>
<accession>M3CFH4</accession>
<evidence type="ECO:0000313" key="2">
    <source>
        <dbReference type="Proteomes" id="UP000016931"/>
    </source>
</evidence>
<name>M3CFH4_SPHMS</name>
<reference evidence="1 2" key="1">
    <citation type="journal article" date="2012" name="PLoS Pathog.">
        <title>Diverse lifestyles and strategies of plant pathogenesis encoded in the genomes of eighteen Dothideomycetes fungi.</title>
        <authorList>
            <person name="Ohm R.A."/>
            <person name="Feau N."/>
            <person name="Henrissat B."/>
            <person name="Schoch C.L."/>
            <person name="Horwitz B.A."/>
            <person name="Barry K.W."/>
            <person name="Condon B.J."/>
            <person name="Copeland A.C."/>
            <person name="Dhillon B."/>
            <person name="Glaser F."/>
            <person name="Hesse C.N."/>
            <person name="Kosti I."/>
            <person name="LaButti K."/>
            <person name="Lindquist E.A."/>
            <person name="Lucas S."/>
            <person name="Salamov A.A."/>
            <person name="Bradshaw R.E."/>
            <person name="Ciuffetti L."/>
            <person name="Hamelin R.C."/>
            <person name="Kema G.H.J."/>
            <person name="Lawrence C."/>
            <person name="Scott J.A."/>
            <person name="Spatafora J.W."/>
            <person name="Turgeon B.G."/>
            <person name="de Wit P.J.G.M."/>
            <person name="Zhong S."/>
            <person name="Goodwin S.B."/>
            <person name="Grigoriev I.V."/>
        </authorList>
    </citation>
    <scope>NUCLEOTIDE SEQUENCE [LARGE SCALE GENOMIC DNA]</scope>
    <source>
        <strain evidence="1 2">SO2202</strain>
    </source>
</reference>
<keyword evidence="2" id="KW-1185">Reference proteome</keyword>
<proteinExistence type="predicted"/>
<dbReference type="RefSeq" id="XP_016760689.1">
    <property type="nucleotide sequence ID" value="XM_016901311.1"/>
</dbReference>